<dbReference type="Proteomes" id="UP000001307">
    <property type="component" value="Unassembled WGS sequence"/>
</dbReference>
<keyword evidence="2" id="KW-1185">Reference proteome</keyword>
<evidence type="ECO:0000313" key="1">
    <source>
        <dbReference type="EMBL" id="CBY09141.1"/>
    </source>
</evidence>
<gene>
    <name evidence="1" type="ORF">GSOID_T00007668001</name>
</gene>
<organism evidence="1">
    <name type="scientific">Oikopleura dioica</name>
    <name type="common">Tunicate</name>
    <dbReference type="NCBI Taxonomy" id="34765"/>
    <lineage>
        <taxon>Eukaryota</taxon>
        <taxon>Metazoa</taxon>
        <taxon>Chordata</taxon>
        <taxon>Tunicata</taxon>
        <taxon>Appendicularia</taxon>
        <taxon>Copelata</taxon>
        <taxon>Oikopleuridae</taxon>
        <taxon>Oikopleura</taxon>
    </lineage>
</organism>
<dbReference type="EMBL" id="FN653035">
    <property type="protein sequence ID" value="CBY09141.1"/>
    <property type="molecule type" value="Genomic_DNA"/>
</dbReference>
<sequence length="177" mass="20872">MENINNFPSATLDLLNYFLCSKEKDLKKESEEERPTVNKEIESFFRPNFRLSMIKQSLYDQVGWTILAEIVVMRTGGPKMPPISLTELANLYPHYREQLLKDIGMENLTRKQKSRIPQWRMHSINQAVFELENGGIFDVQHEYTTGEIAKSVQIRMDENKFRRLMNEITSNIERRSK</sequence>
<reference evidence="1" key="1">
    <citation type="journal article" date="2010" name="Science">
        <title>Plasticity of animal genome architecture unmasked by rapid evolution of a pelagic tunicate.</title>
        <authorList>
            <person name="Denoeud F."/>
            <person name="Henriet S."/>
            <person name="Mungpakdee S."/>
            <person name="Aury J.M."/>
            <person name="Da Silva C."/>
            <person name="Brinkmann H."/>
            <person name="Mikhaleva J."/>
            <person name="Olsen L.C."/>
            <person name="Jubin C."/>
            <person name="Canestro C."/>
            <person name="Bouquet J.M."/>
            <person name="Danks G."/>
            <person name="Poulain J."/>
            <person name="Campsteijn C."/>
            <person name="Adamski M."/>
            <person name="Cross I."/>
            <person name="Yadetie F."/>
            <person name="Muffato M."/>
            <person name="Louis A."/>
            <person name="Butcher S."/>
            <person name="Tsagkogeorga G."/>
            <person name="Konrad A."/>
            <person name="Singh S."/>
            <person name="Jensen M.F."/>
            <person name="Cong E.H."/>
            <person name="Eikeseth-Otteraa H."/>
            <person name="Noel B."/>
            <person name="Anthouard V."/>
            <person name="Porcel B.M."/>
            <person name="Kachouri-Lafond R."/>
            <person name="Nishino A."/>
            <person name="Ugolini M."/>
            <person name="Chourrout P."/>
            <person name="Nishida H."/>
            <person name="Aasland R."/>
            <person name="Huzurbazar S."/>
            <person name="Westhof E."/>
            <person name="Delsuc F."/>
            <person name="Lehrach H."/>
            <person name="Reinhardt R."/>
            <person name="Weissenbach J."/>
            <person name="Roy S.W."/>
            <person name="Artiguenave F."/>
            <person name="Postlethwait J.H."/>
            <person name="Manak J.R."/>
            <person name="Thompson E.M."/>
            <person name="Jaillon O."/>
            <person name="Du Pasquier L."/>
            <person name="Boudinot P."/>
            <person name="Liberles D.A."/>
            <person name="Volff J.N."/>
            <person name="Philippe H."/>
            <person name="Lenhard B."/>
            <person name="Roest Crollius H."/>
            <person name="Wincker P."/>
            <person name="Chourrout D."/>
        </authorList>
    </citation>
    <scope>NUCLEOTIDE SEQUENCE [LARGE SCALE GENOMIC DNA]</scope>
</reference>
<accession>E4XC16</accession>
<dbReference type="AlphaFoldDB" id="E4XC16"/>
<name>E4XC16_OIKDI</name>
<evidence type="ECO:0000313" key="2">
    <source>
        <dbReference type="Proteomes" id="UP000001307"/>
    </source>
</evidence>
<dbReference type="InParanoid" id="E4XC16"/>
<dbReference type="OrthoDB" id="10623094at2759"/>
<proteinExistence type="predicted"/>
<protein>
    <submittedName>
        <fullName evidence="1">Uncharacterized protein</fullName>
    </submittedName>
</protein>